<reference evidence="3 4" key="1">
    <citation type="submission" date="2020-08" db="EMBL/GenBank/DDBJ databases">
        <title>Genomic Encyclopedia of Type Strains, Phase IV (KMG-V): Genome sequencing to study the core and pangenomes of soil and plant-associated prokaryotes.</title>
        <authorList>
            <person name="Whitman W."/>
        </authorList>
    </citation>
    <scope>NUCLEOTIDE SEQUENCE [LARGE SCALE GENOMIC DNA]</scope>
    <source>
        <strain evidence="3 4">SEMIA 4084</strain>
    </source>
</reference>
<evidence type="ECO:0000256" key="1">
    <source>
        <dbReference type="ARBA" id="ARBA00022729"/>
    </source>
</evidence>
<sequence>MLKSLTAAMLGTGIDPQHGGESLVDFEWRHRVLVIFPGDHPDEAKRQADRLLAETAGLRERDLIVLEVGRGDVKVLFGPHYDLNPHAIRYDLDVADGDFALLLVGMDGAVKLRANQVVPVSTIFELIDQRPARKTSG</sequence>
<evidence type="ECO:0000259" key="2">
    <source>
        <dbReference type="Pfam" id="PF13778"/>
    </source>
</evidence>
<protein>
    <recommendedName>
        <fullName evidence="2">DUF4174 domain-containing protein</fullName>
    </recommendedName>
</protein>
<dbReference type="EMBL" id="JACHBK010000008">
    <property type="protein sequence ID" value="MBB5536909.1"/>
    <property type="molecule type" value="Genomic_DNA"/>
</dbReference>
<proteinExistence type="predicted"/>
<dbReference type="Proteomes" id="UP000585507">
    <property type="component" value="Unassembled WGS sequence"/>
</dbReference>
<accession>A0A7W8UCK0</accession>
<comment type="caution">
    <text evidence="3">The sequence shown here is derived from an EMBL/GenBank/DDBJ whole genome shotgun (WGS) entry which is preliminary data.</text>
</comment>
<evidence type="ECO:0000313" key="3">
    <source>
        <dbReference type="EMBL" id="MBB5536909.1"/>
    </source>
</evidence>
<evidence type="ECO:0000313" key="4">
    <source>
        <dbReference type="Proteomes" id="UP000585507"/>
    </source>
</evidence>
<dbReference type="InterPro" id="IPR025232">
    <property type="entry name" value="DUF4174"/>
</dbReference>
<dbReference type="Pfam" id="PF13778">
    <property type="entry name" value="DUF4174"/>
    <property type="match status" value="1"/>
</dbReference>
<gene>
    <name evidence="3" type="ORF">GGD55_003624</name>
</gene>
<name>A0A7W8UCK0_9HYPH</name>
<dbReference type="RefSeq" id="WP_018329131.1">
    <property type="nucleotide sequence ID" value="NZ_JACHBK010000008.1"/>
</dbReference>
<dbReference type="AlphaFoldDB" id="A0A7W8UCK0"/>
<keyword evidence="1" id="KW-0732">Signal</keyword>
<keyword evidence="4" id="KW-1185">Reference proteome</keyword>
<organism evidence="3 4">
    <name type="scientific">Rhizobium giardinii</name>
    <dbReference type="NCBI Taxonomy" id="56731"/>
    <lineage>
        <taxon>Bacteria</taxon>
        <taxon>Pseudomonadati</taxon>
        <taxon>Pseudomonadota</taxon>
        <taxon>Alphaproteobacteria</taxon>
        <taxon>Hyphomicrobiales</taxon>
        <taxon>Rhizobiaceae</taxon>
        <taxon>Rhizobium/Agrobacterium group</taxon>
        <taxon>Rhizobium</taxon>
    </lineage>
</organism>
<feature type="domain" description="DUF4174" evidence="2">
    <location>
        <begin position="23"/>
        <end position="134"/>
    </location>
</feature>